<dbReference type="InterPro" id="IPR011990">
    <property type="entry name" value="TPR-like_helical_dom_sf"/>
</dbReference>
<dbReference type="AlphaFoldDB" id="A0A5M8AP53"/>
<dbReference type="Proteomes" id="UP000324324">
    <property type="component" value="Unassembled WGS sequence"/>
</dbReference>
<keyword evidence="4" id="KW-1185">Reference proteome</keyword>
<dbReference type="SUPFAM" id="SSF48452">
    <property type="entry name" value="TPR-like"/>
    <property type="match status" value="1"/>
</dbReference>
<feature type="compositionally biased region" description="Low complexity" evidence="1">
    <location>
        <begin position="173"/>
        <end position="199"/>
    </location>
</feature>
<dbReference type="RefSeq" id="WP_149318941.1">
    <property type="nucleotide sequence ID" value="NZ_VWRN01000030.1"/>
</dbReference>
<feature type="region of interest" description="Disordered" evidence="1">
    <location>
        <begin position="159"/>
        <end position="213"/>
    </location>
</feature>
<evidence type="ECO:0000256" key="1">
    <source>
        <dbReference type="SAM" id="MobiDB-lite"/>
    </source>
</evidence>
<feature type="signal peptide" evidence="2">
    <location>
        <begin position="1"/>
        <end position="26"/>
    </location>
</feature>
<proteinExistence type="predicted"/>
<feature type="chain" id="PRO_5024411590" evidence="2">
    <location>
        <begin position="27"/>
        <end position="213"/>
    </location>
</feature>
<organism evidence="3 4">
    <name type="scientific">Cupriavidus cauae</name>
    <dbReference type="NCBI Taxonomy" id="2608999"/>
    <lineage>
        <taxon>Bacteria</taxon>
        <taxon>Pseudomonadati</taxon>
        <taxon>Pseudomonadota</taxon>
        <taxon>Betaproteobacteria</taxon>
        <taxon>Burkholderiales</taxon>
        <taxon>Burkholderiaceae</taxon>
        <taxon>Cupriavidus</taxon>
    </lineage>
</organism>
<evidence type="ECO:0000256" key="2">
    <source>
        <dbReference type="SAM" id="SignalP"/>
    </source>
</evidence>
<evidence type="ECO:0000313" key="3">
    <source>
        <dbReference type="EMBL" id="KAA6125303.1"/>
    </source>
</evidence>
<sequence>MIPFRFSRSFAIAIGAAALFSGCASTGSTTGPQSEEAFAQSMAQAEAALKGGQREQAVSLYEEIAKTNPARQEPWSQIAQIQYADEKYPQAILAAEEALQRDGNDRKAKSILAVSGLRVARRSVMELRDDSALAGDVRTDAQVLAKMLRETLGEQVLFPEEKAKPPVRKRPVARPAPRAKAAPAEQAAPAAPAAAPAAANAGGGSADPFGALR</sequence>
<gene>
    <name evidence="3" type="ORF">F1599_10395</name>
</gene>
<dbReference type="EMBL" id="VWRN01000030">
    <property type="protein sequence ID" value="KAA6125303.1"/>
    <property type="molecule type" value="Genomic_DNA"/>
</dbReference>
<name>A0A5M8AP53_9BURK</name>
<dbReference type="PROSITE" id="PS51257">
    <property type="entry name" value="PROKAR_LIPOPROTEIN"/>
    <property type="match status" value="1"/>
</dbReference>
<comment type="caution">
    <text evidence="3">The sequence shown here is derived from an EMBL/GenBank/DDBJ whole genome shotgun (WGS) entry which is preliminary data.</text>
</comment>
<accession>A0A5M8AP53</accession>
<protein>
    <submittedName>
        <fullName evidence="3">Uncharacterized protein</fullName>
    </submittedName>
</protein>
<dbReference type="Gene3D" id="1.25.40.10">
    <property type="entry name" value="Tetratricopeptide repeat domain"/>
    <property type="match status" value="1"/>
</dbReference>
<evidence type="ECO:0000313" key="4">
    <source>
        <dbReference type="Proteomes" id="UP000324324"/>
    </source>
</evidence>
<keyword evidence="2" id="KW-0732">Signal</keyword>
<reference evidence="3 4" key="1">
    <citation type="submission" date="2019-09" db="EMBL/GenBank/DDBJ databases">
        <title>Isolation of a novel species in the genus Cupriavidus from patients with sepsis using whole genome sequencing.</title>
        <authorList>
            <person name="Kweon O.J."/>
            <person name="Lee M.-K."/>
        </authorList>
    </citation>
    <scope>NUCLEOTIDE SEQUENCE [LARGE SCALE GENOMIC DNA]</scope>
    <source>
        <strain evidence="3 4">MKL-01</strain>
    </source>
</reference>